<feature type="active site" description="Nucleophile and sulfur donor" evidence="1">
    <location>
        <position position="184"/>
    </location>
</feature>
<dbReference type="GO" id="GO:0016783">
    <property type="term" value="F:sulfurtransferase activity"/>
    <property type="evidence" value="ECO:0007669"/>
    <property type="project" value="InterPro"/>
</dbReference>
<feature type="domain" description="NAD/GMP synthase" evidence="2">
    <location>
        <begin position="26"/>
        <end position="86"/>
    </location>
</feature>
<evidence type="ECO:0000256" key="1">
    <source>
        <dbReference type="PIRSR" id="PIRSR006661-1"/>
    </source>
</evidence>
<dbReference type="KEGG" id="kyr:CVV65_06325"/>
<dbReference type="OrthoDB" id="9776919at2"/>
<dbReference type="InterPro" id="IPR052188">
    <property type="entry name" value="Ni-pincer_cofactor_biosynth"/>
</dbReference>
<dbReference type="SUPFAM" id="SSF52402">
    <property type="entry name" value="Adenine nucleotide alpha hydrolases-like"/>
    <property type="match status" value="1"/>
</dbReference>
<dbReference type="PIRSF" id="PIRSF006661">
    <property type="entry name" value="PP-lp_UCP006661"/>
    <property type="match status" value="1"/>
</dbReference>
<proteinExistence type="predicted"/>
<dbReference type="InterPro" id="IPR022310">
    <property type="entry name" value="NAD/GMP_synthase"/>
</dbReference>
<name>A0A2K8N5K6_9BACL</name>
<reference evidence="4" key="1">
    <citation type="submission" date="2017-11" db="EMBL/GenBank/DDBJ databases">
        <title>Complete Genome Sequence of Kyrpidia sp. Strain EA-1, a thermophilic, hydrogen-oxidizing Bacterium, isolated from the Azores.</title>
        <authorList>
            <person name="Reiner J.E."/>
            <person name="Lapp C.J."/>
            <person name="Bunk B."/>
            <person name="Gescher J."/>
        </authorList>
    </citation>
    <scope>NUCLEOTIDE SEQUENCE [LARGE SCALE GENOMIC DNA]</scope>
    <source>
        <strain evidence="4">EA-1</strain>
    </source>
</reference>
<organism evidence="3 4">
    <name type="scientific">Kyrpidia spormannii</name>
    <dbReference type="NCBI Taxonomy" id="2055160"/>
    <lineage>
        <taxon>Bacteria</taxon>
        <taxon>Bacillati</taxon>
        <taxon>Bacillota</taxon>
        <taxon>Bacilli</taxon>
        <taxon>Bacillales</taxon>
        <taxon>Alicyclobacillaceae</taxon>
        <taxon>Kyrpidia</taxon>
    </lineage>
</organism>
<dbReference type="PANTHER" id="PTHR43169">
    <property type="entry name" value="EXSB FAMILY PROTEIN"/>
    <property type="match status" value="1"/>
</dbReference>
<dbReference type="Pfam" id="PF02540">
    <property type="entry name" value="NAD_synthase"/>
    <property type="match status" value="1"/>
</dbReference>
<dbReference type="GO" id="GO:0006163">
    <property type="term" value="P:purine nucleotide metabolic process"/>
    <property type="evidence" value="ECO:0007669"/>
    <property type="project" value="UniProtKB-ARBA"/>
</dbReference>
<evidence type="ECO:0000313" key="4">
    <source>
        <dbReference type="Proteomes" id="UP000231932"/>
    </source>
</evidence>
<sequence>MTGSGVKSVEAHDKCRVLMDRLRELGRVVIAFSGGVDSTFLLKAALEALGPDRVLAVTADSETYPERERREAVELARELGSPHLLIHTRELEIPGYAENPTDRCYFCKQELFSHLIPLAKQKGYDHVIFGAIADDLGDHRPGLRAAVERGVRAPLQEAGLTKAEIRQLSREMGLRTWNKPSFACLSSRIPYGERITLEKLTMVDRAESFLMALGFRQVRVRQHGTLARIEVEPGERERLVAAADEVTAQLKAIGYTYVCMDLQGYRTGSLNEMLAPVGSRRSVFGGAEEG</sequence>
<dbReference type="InterPro" id="IPR005232">
    <property type="entry name" value="LarE"/>
</dbReference>
<evidence type="ECO:0000313" key="3">
    <source>
        <dbReference type="EMBL" id="ATY84608.1"/>
    </source>
</evidence>
<keyword evidence="4" id="KW-1185">Reference proteome</keyword>
<protein>
    <submittedName>
        <fullName evidence="3">TIGR00268 family protein</fullName>
    </submittedName>
</protein>
<dbReference type="Proteomes" id="UP000231932">
    <property type="component" value="Chromosome"/>
</dbReference>
<dbReference type="EMBL" id="CP024955">
    <property type="protein sequence ID" value="ATY84608.1"/>
    <property type="molecule type" value="Genomic_DNA"/>
</dbReference>
<dbReference type="CDD" id="cd01990">
    <property type="entry name" value="LarE-like"/>
    <property type="match status" value="1"/>
</dbReference>
<evidence type="ECO:0000259" key="2">
    <source>
        <dbReference type="Pfam" id="PF02540"/>
    </source>
</evidence>
<dbReference type="NCBIfam" id="TIGR00268">
    <property type="entry name" value="ATP-dependent sacrificial sulfur transferase LarE"/>
    <property type="match status" value="1"/>
</dbReference>
<accession>A0A2K8N5K6</accession>
<dbReference type="InterPro" id="IPR014729">
    <property type="entry name" value="Rossmann-like_a/b/a_fold"/>
</dbReference>
<gene>
    <name evidence="3" type="ORF">CVV65_06325</name>
</gene>
<dbReference type="PANTHER" id="PTHR43169:SF2">
    <property type="entry name" value="NAD_GMP SYNTHASE DOMAIN-CONTAINING PROTEIN"/>
    <property type="match status" value="1"/>
</dbReference>
<dbReference type="Gene3D" id="3.40.50.620">
    <property type="entry name" value="HUPs"/>
    <property type="match status" value="1"/>
</dbReference>
<dbReference type="AlphaFoldDB" id="A0A2K8N5K6"/>